<evidence type="ECO:0000313" key="2">
    <source>
        <dbReference type="Proteomes" id="UP000054279"/>
    </source>
</evidence>
<evidence type="ECO:0000313" key="1">
    <source>
        <dbReference type="EMBL" id="KIJ26410.1"/>
    </source>
</evidence>
<organism evidence="1 2">
    <name type="scientific">Sphaerobolus stellatus (strain SS14)</name>
    <dbReference type="NCBI Taxonomy" id="990650"/>
    <lineage>
        <taxon>Eukaryota</taxon>
        <taxon>Fungi</taxon>
        <taxon>Dikarya</taxon>
        <taxon>Basidiomycota</taxon>
        <taxon>Agaricomycotina</taxon>
        <taxon>Agaricomycetes</taxon>
        <taxon>Phallomycetidae</taxon>
        <taxon>Geastrales</taxon>
        <taxon>Sphaerobolaceae</taxon>
        <taxon>Sphaerobolus</taxon>
    </lineage>
</organism>
<accession>A0A0C9UMF1</accession>
<gene>
    <name evidence="1" type="ORF">M422DRAFT_272511</name>
</gene>
<protein>
    <submittedName>
        <fullName evidence="1">Unplaced genomic scaffold SPHSTscaffold_295, whole genome shotgun sequence</fullName>
    </submittedName>
</protein>
<name>A0A0C9UMF1_SPHS4</name>
<reference evidence="1 2" key="1">
    <citation type="submission" date="2014-06" db="EMBL/GenBank/DDBJ databases">
        <title>Evolutionary Origins and Diversification of the Mycorrhizal Mutualists.</title>
        <authorList>
            <consortium name="DOE Joint Genome Institute"/>
            <consortium name="Mycorrhizal Genomics Consortium"/>
            <person name="Kohler A."/>
            <person name="Kuo A."/>
            <person name="Nagy L.G."/>
            <person name="Floudas D."/>
            <person name="Copeland A."/>
            <person name="Barry K.W."/>
            <person name="Cichocki N."/>
            <person name="Veneault-Fourrey C."/>
            <person name="LaButti K."/>
            <person name="Lindquist E.A."/>
            <person name="Lipzen A."/>
            <person name="Lundell T."/>
            <person name="Morin E."/>
            <person name="Murat C."/>
            <person name="Riley R."/>
            <person name="Ohm R."/>
            <person name="Sun H."/>
            <person name="Tunlid A."/>
            <person name="Henrissat B."/>
            <person name="Grigoriev I.V."/>
            <person name="Hibbett D.S."/>
            <person name="Martin F."/>
        </authorList>
    </citation>
    <scope>NUCLEOTIDE SEQUENCE [LARGE SCALE GENOMIC DNA]</scope>
    <source>
        <strain evidence="1 2">SS14</strain>
    </source>
</reference>
<proteinExistence type="predicted"/>
<keyword evidence="2" id="KW-1185">Reference proteome</keyword>
<dbReference type="Proteomes" id="UP000054279">
    <property type="component" value="Unassembled WGS sequence"/>
</dbReference>
<dbReference type="EMBL" id="KN837370">
    <property type="protein sequence ID" value="KIJ26410.1"/>
    <property type="molecule type" value="Genomic_DNA"/>
</dbReference>
<dbReference type="HOGENOM" id="CLU_1846371_0_0_1"/>
<dbReference type="AlphaFoldDB" id="A0A0C9UMF1"/>
<sequence length="139" mass="15569">MDDETLYATSLALLKRKLGHGLWTPTHEDANLPPPEIGSVRFVFKGKWVEVMKLKDNEVLKYVQTGHLNEQEPIISHKSLSVKFDVEINAQIAGGIAGGQLKYTFSKESGACLTFAQRARTKDAANLTFFKKQLLENIH</sequence>